<dbReference type="GO" id="GO:0005739">
    <property type="term" value="C:mitochondrion"/>
    <property type="evidence" value="ECO:0007669"/>
    <property type="project" value="TreeGrafter"/>
</dbReference>
<evidence type="ECO:0000259" key="6">
    <source>
        <dbReference type="Pfam" id="PF02934"/>
    </source>
</evidence>
<organism evidence="7 8">
    <name type="scientific">Parelaphostrongylus tenuis</name>
    <name type="common">Meningeal worm</name>
    <dbReference type="NCBI Taxonomy" id="148309"/>
    <lineage>
        <taxon>Eukaryota</taxon>
        <taxon>Metazoa</taxon>
        <taxon>Ecdysozoa</taxon>
        <taxon>Nematoda</taxon>
        <taxon>Chromadorea</taxon>
        <taxon>Rhabditida</taxon>
        <taxon>Rhabditina</taxon>
        <taxon>Rhabditomorpha</taxon>
        <taxon>Strongyloidea</taxon>
        <taxon>Metastrongylidae</taxon>
        <taxon>Parelaphostrongylus</taxon>
    </lineage>
</organism>
<protein>
    <submittedName>
        <fullName evidence="7">Uncharacterized protein</fullName>
    </submittedName>
</protein>
<evidence type="ECO:0000256" key="3">
    <source>
        <dbReference type="ARBA" id="ARBA00022840"/>
    </source>
</evidence>
<evidence type="ECO:0000313" key="8">
    <source>
        <dbReference type="Proteomes" id="UP001196413"/>
    </source>
</evidence>
<evidence type="ECO:0000256" key="1">
    <source>
        <dbReference type="ARBA" id="ARBA00022598"/>
    </source>
</evidence>
<dbReference type="PANTHER" id="PTHR11659:SF0">
    <property type="entry name" value="GLUTAMYL-TRNA(GLN) AMIDOTRANSFERASE SUBUNIT B, MITOCHONDRIAL"/>
    <property type="match status" value="1"/>
</dbReference>
<dbReference type="Pfam" id="PF02637">
    <property type="entry name" value="GatB_Yqey"/>
    <property type="match status" value="1"/>
</dbReference>
<gene>
    <name evidence="7" type="ORF">KIN20_034383</name>
</gene>
<evidence type="ECO:0000256" key="2">
    <source>
        <dbReference type="ARBA" id="ARBA00022741"/>
    </source>
</evidence>
<dbReference type="AlphaFoldDB" id="A0AAD5WIZ2"/>
<keyword evidence="2" id="KW-0547">Nucleotide-binding</keyword>
<feature type="domain" description="Asn/Gln amidotransferase" evidence="5">
    <location>
        <begin position="154"/>
        <end position="235"/>
    </location>
</feature>
<dbReference type="InterPro" id="IPR017959">
    <property type="entry name" value="Asn/Gln-tRNA_amidoTrfase_suB/E"/>
</dbReference>
<dbReference type="PANTHER" id="PTHR11659">
    <property type="entry name" value="GLUTAMYL-TRNA GLN AMIDOTRANSFERASE SUBUNIT B MITOCHONDRIAL AND PROKARYOTIC PET112-RELATED"/>
    <property type="match status" value="1"/>
</dbReference>
<accession>A0AAD5WIZ2</accession>
<dbReference type="InterPro" id="IPR018027">
    <property type="entry name" value="Asn/Gln_amidotransferase"/>
</dbReference>
<dbReference type="GO" id="GO:0032543">
    <property type="term" value="P:mitochondrial translation"/>
    <property type="evidence" value="ECO:0007669"/>
    <property type="project" value="TreeGrafter"/>
</dbReference>
<sequence>VKNINSFRHLHTAINYEIDRQYGVISSGGTVVNETRMFDHQGRTVSMRDKEVKTDYRFTPEPNLPIVKIQPEWVKECKDSVSSSPNYVNYQRLGFEPRLAIFYAEDAELSRFVDLCADRIPVVGTEQFVAWLNELKLIMQRGKEVYPPQNPKFANEFMTIVQLYACGRITKLRGLETLRTFVSELGDAKKLFETKNLWRITDENITRSMVEEVFKRNGKTAEKALAGHAKSLTALKRLLVEHSEKTNRH</sequence>
<keyword evidence="8" id="KW-1185">Reference proteome</keyword>
<dbReference type="GO" id="GO:0030956">
    <property type="term" value="C:glutamyl-tRNA(Gln) amidotransferase complex"/>
    <property type="evidence" value="ECO:0007669"/>
    <property type="project" value="TreeGrafter"/>
</dbReference>
<name>A0AAD5WIZ2_PARTN</name>
<keyword evidence="4" id="KW-0648">Protein biosynthesis</keyword>
<dbReference type="InterPro" id="IPR014746">
    <property type="entry name" value="Gln_synth/guanido_kin_cat_dom"/>
</dbReference>
<evidence type="ECO:0000259" key="5">
    <source>
        <dbReference type="Pfam" id="PF02637"/>
    </source>
</evidence>
<keyword evidence="3" id="KW-0067">ATP-binding</keyword>
<feature type="non-terminal residue" evidence="7">
    <location>
        <position position="1"/>
    </location>
</feature>
<dbReference type="SUPFAM" id="SSF55931">
    <property type="entry name" value="Glutamine synthetase/guanido kinase"/>
    <property type="match status" value="1"/>
</dbReference>
<comment type="caution">
    <text evidence="7">The sequence shown here is derived from an EMBL/GenBank/DDBJ whole genome shotgun (WGS) entry which is preliminary data.</text>
</comment>
<feature type="domain" description="Aspartyl/Glutamyl-tRNA(Gln) amidotransferase subunit B/E catalytic" evidence="6">
    <location>
        <begin position="1"/>
        <end position="75"/>
    </location>
</feature>
<dbReference type="Pfam" id="PF02934">
    <property type="entry name" value="GatB_N"/>
    <property type="match status" value="1"/>
</dbReference>
<evidence type="ECO:0000256" key="4">
    <source>
        <dbReference type="ARBA" id="ARBA00022917"/>
    </source>
</evidence>
<dbReference type="EMBL" id="JAHQIW010007119">
    <property type="protein sequence ID" value="KAJ1372274.1"/>
    <property type="molecule type" value="Genomic_DNA"/>
</dbReference>
<proteinExistence type="predicted"/>
<reference evidence="7" key="1">
    <citation type="submission" date="2021-06" db="EMBL/GenBank/DDBJ databases">
        <title>Parelaphostrongylus tenuis whole genome reference sequence.</title>
        <authorList>
            <person name="Garwood T.J."/>
            <person name="Larsen P.A."/>
            <person name="Fountain-Jones N.M."/>
            <person name="Garbe J.R."/>
            <person name="Macchietto M.G."/>
            <person name="Kania S.A."/>
            <person name="Gerhold R.W."/>
            <person name="Richards J.E."/>
            <person name="Wolf T.M."/>
        </authorList>
    </citation>
    <scope>NUCLEOTIDE SEQUENCE</scope>
    <source>
        <strain evidence="7">MNPRO001-30</strain>
        <tissue evidence="7">Meninges</tissue>
    </source>
</reference>
<dbReference type="GO" id="GO:0070681">
    <property type="term" value="P:glutaminyl-tRNAGln biosynthesis via transamidation"/>
    <property type="evidence" value="ECO:0007669"/>
    <property type="project" value="TreeGrafter"/>
</dbReference>
<keyword evidence="1" id="KW-0436">Ligase</keyword>
<dbReference type="InterPro" id="IPR006075">
    <property type="entry name" value="Asn/Gln-tRNA_Trfase_suB/E_cat"/>
</dbReference>
<dbReference type="Proteomes" id="UP001196413">
    <property type="component" value="Unassembled WGS sequence"/>
</dbReference>
<dbReference type="GO" id="GO:0050567">
    <property type="term" value="F:glutaminyl-tRNA synthase (glutamine-hydrolyzing) activity"/>
    <property type="evidence" value="ECO:0007669"/>
    <property type="project" value="TreeGrafter"/>
</dbReference>
<evidence type="ECO:0000313" key="7">
    <source>
        <dbReference type="EMBL" id="KAJ1372274.1"/>
    </source>
</evidence>
<dbReference type="GO" id="GO:0005524">
    <property type="term" value="F:ATP binding"/>
    <property type="evidence" value="ECO:0007669"/>
    <property type="project" value="UniProtKB-KW"/>
</dbReference>